<feature type="transmembrane region" description="Helical" evidence="6">
    <location>
        <begin position="373"/>
        <end position="390"/>
    </location>
</feature>
<feature type="transmembrane region" description="Helical" evidence="6">
    <location>
        <begin position="405"/>
        <end position="425"/>
    </location>
</feature>
<evidence type="ECO:0000256" key="3">
    <source>
        <dbReference type="ARBA" id="ARBA00022989"/>
    </source>
</evidence>
<feature type="transmembrane region" description="Helical" evidence="6">
    <location>
        <begin position="437"/>
        <end position="458"/>
    </location>
</feature>
<keyword evidence="3 6" id="KW-1133">Transmembrane helix</keyword>
<comment type="caution">
    <text evidence="8">The sequence shown here is derived from an EMBL/GenBank/DDBJ whole genome shotgun (WGS) entry which is preliminary data.</text>
</comment>
<evidence type="ECO:0000313" key="8">
    <source>
        <dbReference type="EMBL" id="GBG33791.1"/>
    </source>
</evidence>
<dbReference type="OrthoDB" id="433512at2759"/>
<name>A0A2R5GZ93_9STRA</name>
<feature type="transmembrane region" description="Helical" evidence="6">
    <location>
        <begin position="197"/>
        <end position="220"/>
    </location>
</feature>
<gene>
    <name evidence="8" type="ORF">FCC1311_100142</name>
</gene>
<dbReference type="AlphaFoldDB" id="A0A2R5GZ93"/>
<organism evidence="8 9">
    <name type="scientific">Hondaea fermentalgiana</name>
    <dbReference type="NCBI Taxonomy" id="2315210"/>
    <lineage>
        <taxon>Eukaryota</taxon>
        <taxon>Sar</taxon>
        <taxon>Stramenopiles</taxon>
        <taxon>Bigyra</taxon>
        <taxon>Labyrinthulomycetes</taxon>
        <taxon>Thraustochytrida</taxon>
        <taxon>Thraustochytriidae</taxon>
        <taxon>Hondaea</taxon>
    </lineage>
</organism>
<feature type="region of interest" description="Disordered" evidence="5">
    <location>
        <begin position="1"/>
        <end position="26"/>
    </location>
</feature>
<reference evidence="8 9" key="1">
    <citation type="submission" date="2017-12" db="EMBL/GenBank/DDBJ databases">
        <title>Sequencing, de novo assembly and annotation of complete genome of a new Thraustochytrid species, strain FCC1311.</title>
        <authorList>
            <person name="Sedici K."/>
            <person name="Godart F."/>
            <person name="Aiese Cigliano R."/>
            <person name="Sanseverino W."/>
            <person name="Barakat M."/>
            <person name="Ortet P."/>
            <person name="Marechal E."/>
            <person name="Cagnac O."/>
            <person name="Amato A."/>
        </authorList>
    </citation>
    <scope>NUCLEOTIDE SEQUENCE [LARGE SCALE GENOMIC DNA]</scope>
</reference>
<feature type="compositionally biased region" description="Polar residues" evidence="5">
    <location>
        <begin position="545"/>
        <end position="573"/>
    </location>
</feature>
<dbReference type="InterPro" id="IPR036259">
    <property type="entry name" value="MFS_trans_sf"/>
</dbReference>
<evidence type="ECO:0000259" key="7">
    <source>
        <dbReference type="PROSITE" id="PS50850"/>
    </source>
</evidence>
<keyword evidence="2 6" id="KW-0812">Transmembrane</keyword>
<sequence length="573" mass="62732">MMNLGPERSVAESGESAGGSARTPSYGTTLRERAEVNARLCALGTLAGAGMFNESYFLFAIGNLELIWEALYPECYATGPPEPGAEACKNGVASSITYLEVLGVIAGMLSFGYVADTFGRRIGSCLTAVIMCVCGILTTAAYGHNLTGQWIFFGVALFFFSYGVGGEFPLASASAAEKAEEARKKKSITQHIRGKSVVLTFAMQGVGNFANTLFILFILLGQGCTGPSEECSDRSLELTWRLQYAIGVVFLAFLVIGRLVYLKESTVWSANKAKQSALGPQQLQQRRRRAKLVLKHYWHRLAGTSVSWFVWDAIYYGNKLFQNTIIAAIIGRGSTIFRTLQYALVNSAVALIALYMAAFFIDKPWMGRRRMQNLGFALMFVLFLISSLAYDELAKPENVPWFQALYYLTTFFGQFGPNATTWLLPSELFPTDVRSQAHGFAASIGKVGALFAALLLTYGDAGEKWSVQTIFMFCAVCAFVGLLVTETLIPDISTMDMSHTDDRWDLILAGREQEYTGAAVEPKYLSRYERAILPAKKPSPPLDQVQASSSNVDAKSRQSVPEDNSSSTVVQLA</sequence>
<feature type="transmembrane region" description="Helical" evidence="6">
    <location>
        <begin position="122"/>
        <end position="144"/>
    </location>
</feature>
<evidence type="ECO:0000256" key="6">
    <source>
        <dbReference type="SAM" id="Phobius"/>
    </source>
</evidence>
<dbReference type="Proteomes" id="UP000241890">
    <property type="component" value="Unassembled WGS sequence"/>
</dbReference>
<feature type="transmembrane region" description="Helical" evidence="6">
    <location>
        <begin position="470"/>
        <end position="489"/>
    </location>
</feature>
<keyword evidence="9" id="KW-1185">Reference proteome</keyword>
<feature type="domain" description="Major facilitator superfamily (MFS) profile" evidence="7">
    <location>
        <begin position="43"/>
        <end position="493"/>
    </location>
</feature>
<dbReference type="InterPro" id="IPR020846">
    <property type="entry name" value="MFS_dom"/>
</dbReference>
<dbReference type="InterPro" id="IPR005828">
    <property type="entry name" value="MFS_sugar_transport-like"/>
</dbReference>
<proteinExistence type="predicted"/>
<feature type="compositionally biased region" description="Low complexity" evidence="5">
    <location>
        <begin position="11"/>
        <end position="21"/>
    </location>
</feature>
<feature type="transmembrane region" description="Helical" evidence="6">
    <location>
        <begin position="240"/>
        <end position="261"/>
    </location>
</feature>
<dbReference type="PROSITE" id="PS50850">
    <property type="entry name" value="MFS"/>
    <property type="match status" value="1"/>
</dbReference>
<accession>A0A2R5GZ93</accession>
<dbReference type="Pfam" id="PF00083">
    <property type="entry name" value="Sugar_tr"/>
    <property type="match status" value="1"/>
</dbReference>
<evidence type="ECO:0000256" key="2">
    <source>
        <dbReference type="ARBA" id="ARBA00022692"/>
    </source>
</evidence>
<dbReference type="GO" id="GO:0022857">
    <property type="term" value="F:transmembrane transporter activity"/>
    <property type="evidence" value="ECO:0007669"/>
    <property type="project" value="InterPro"/>
</dbReference>
<feature type="transmembrane region" description="Helical" evidence="6">
    <location>
        <begin position="297"/>
        <end position="316"/>
    </location>
</feature>
<evidence type="ECO:0000313" key="9">
    <source>
        <dbReference type="Proteomes" id="UP000241890"/>
    </source>
</evidence>
<dbReference type="EMBL" id="BEYU01000170">
    <property type="protein sequence ID" value="GBG33791.1"/>
    <property type="molecule type" value="Genomic_DNA"/>
</dbReference>
<dbReference type="Gene3D" id="1.20.1250.20">
    <property type="entry name" value="MFS general substrate transporter like domains"/>
    <property type="match status" value="1"/>
</dbReference>
<keyword evidence="4 6" id="KW-0472">Membrane</keyword>
<evidence type="ECO:0000256" key="4">
    <source>
        <dbReference type="ARBA" id="ARBA00023136"/>
    </source>
</evidence>
<comment type="subcellular location">
    <subcellularLocation>
        <location evidence="1">Membrane</location>
        <topology evidence="1">Multi-pass membrane protein</topology>
    </subcellularLocation>
</comment>
<feature type="region of interest" description="Disordered" evidence="5">
    <location>
        <begin position="535"/>
        <end position="573"/>
    </location>
</feature>
<protein>
    <submittedName>
        <fullName evidence="8">Inorganic phosphate transporter 1-1</fullName>
    </submittedName>
</protein>
<dbReference type="SUPFAM" id="SSF103473">
    <property type="entry name" value="MFS general substrate transporter"/>
    <property type="match status" value="1"/>
</dbReference>
<evidence type="ECO:0000256" key="5">
    <source>
        <dbReference type="SAM" id="MobiDB-lite"/>
    </source>
</evidence>
<evidence type="ECO:0000256" key="1">
    <source>
        <dbReference type="ARBA" id="ARBA00004141"/>
    </source>
</evidence>
<feature type="transmembrane region" description="Helical" evidence="6">
    <location>
        <begin position="150"/>
        <end position="176"/>
    </location>
</feature>
<dbReference type="GO" id="GO:0016020">
    <property type="term" value="C:membrane"/>
    <property type="evidence" value="ECO:0007669"/>
    <property type="project" value="UniProtKB-SubCell"/>
</dbReference>
<feature type="transmembrane region" description="Helical" evidence="6">
    <location>
        <begin position="96"/>
        <end position="115"/>
    </location>
</feature>
<dbReference type="PANTHER" id="PTHR24064">
    <property type="entry name" value="SOLUTE CARRIER FAMILY 22 MEMBER"/>
    <property type="match status" value="1"/>
</dbReference>
<dbReference type="InParanoid" id="A0A2R5GZ93"/>
<feature type="transmembrane region" description="Helical" evidence="6">
    <location>
        <begin position="342"/>
        <end position="361"/>
    </location>
</feature>